<dbReference type="GO" id="GO:0009451">
    <property type="term" value="P:RNA modification"/>
    <property type="evidence" value="ECO:0007669"/>
    <property type="project" value="InterPro"/>
</dbReference>
<evidence type="ECO:0000256" key="4">
    <source>
        <dbReference type="PROSITE-ProRule" id="PRU00708"/>
    </source>
</evidence>
<dbReference type="Pfam" id="PF01535">
    <property type="entry name" value="PPR"/>
    <property type="match status" value="1"/>
</dbReference>
<dbReference type="Gene3D" id="1.25.40.10">
    <property type="entry name" value="Tetratricopeptide repeat domain"/>
    <property type="match status" value="3"/>
</dbReference>
<feature type="region of interest" description="Disordered" evidence="5">
    <location>
        <begin position="13"/>
        <end position="44"/>
    </location>
</feature>
<dbReference type="Pfam" id="PF13041">
    <property type="entry name" value="PPR_2"/>
    <property type="match status" value="3"/>
</dbReference>
<dbReference type="EMBL" id="JACMSC010000012">
    <property type="protein sequence ID" value="KAG6495461.1"/>
    <property type="molecule type" value="Genomic_DNA"/>
</dbReference>
<dbReference type="PANTHER" id="PTHR24015:SF398">
    <property type="entry name" value="OS07G0259400 PROTEIN"/>
    <property type="match status" value="1"/>
</dbReference>
<dbReference type="NCBIfam" id="TIGR00756">
    <property type="entry name" value="PPR"/>
    <property type="match status" value="3"/>
</dbReference>
<name>A0A8J5KZG8_ZINOF</name>
<dbReference type="PANTHER" id="PTHR24015">
    <property type="entry name" value="OS07G0578800 PROTEIN-RELATED"/>
    <property type="match status" value="1"/>
</dbReference>
<dbReference type="Proteomes" id="UP000734854">
    <property type="component" value="Unassembled WGS sequence"/>
</dbReference>
<evidence type="ECO:0000256" key="3">
    <source>
        <dbReference type="ARBA" id="ARBA00022946"/>
    </source>
</evidence>
<gene>
    <name evidence="6" type="ORF">ZIOFF_043286</name>
</gene>
<feature type="repeat" description="PPR" evidence="4">
    <location>
        <begin position="327"/>
        <end position="361"/>
    </location>
</feature>
<sequence>MVIYASDKPDFLDSGYGTKTQPTMGGVKDPPLEEDSSCASSSPERSFVSLDPYASRYLSLSMEHHVVCGYLKILTEQRDQARKELEAALFREKKNQTEIVQLRREKEYNFSHKLLHVVAASTGLTPCPFRSEDSLVTSDQPYPCNACRTNREVTNRSNLKSRNFIRLLRLSLRLNDHLLGKQLHCLTMKFGVAYDVFVGSALSNMYSKCRFVREARKVFDDMASKDLAVWNIMLSCYLLNDYKREAFNLFHSMRTEGFIGDGFTFSSLINFCSRMICYDLGIQTHCLIIKLALESDLVVGSSLVDMYAKCAVIKDARHVFDRMDNKNVVCWNTIIVGYGKCGEGKEALMLFNNMLRGRLKPDGLTLASILSTCANLASSNEATQVHGYVVKNGFQAYLSIGNALIIAYAKCGSIDNSARAFSLIPTPDCVTWSSMISSYAHHGLAMEAINKFEVMLHDGIKPNRITFLAVISACSHAGFVDAGVHYFSTMIKNYQIKPSSEHFACLIDLLSRAGYLDEASDVLASMPFEPDASVLGALIGACNVHRNAKLAEWVAEKLFYLEPRKLVNYALLSNIYVTEGHWENVSYLRRRMKQMCSLKIPGCSWIEIDKRNMTYEDGNLDLAG</sequence>
<dbReference type="InterPro" id="IPR046848">
    <property type="entry name" value="E_motif"/>
</dbReference>
<dbReference type="InterPro" id="IPR046960">
    <property type="entry name" value="PPR_At4g14850-like_plant"/>
</dbReference>
<comment type="caution">
    <text evidence="6">The sequence shown here is derived from an EMBL/GenBank/DDBJ whole genome shotgun (WGS) entry which is preliminary data.</text>
</comment>
<feature type="repeat" description="PPR" evidence="4">
    <location>
        <begin position="428"/>
        <end position="462"/>
    </location>
</feature>
<keyword evidence="3" id="KW-0809">Transit peptide</keyword>
<dbReference type="Pfam" id="PF20431">
    <property type="entry name" value="E_motif"/>
    <property type="match status" value="1"/>
</dbReference>
<comment type="similarity">
    <text evidence="1">Belongs to the PPR family. PCMP-H subfamily.</text>
</comment>
<dbReference type="GO" id="GO:0003723">
    <property type="term" value="F:RNA binding"/>
    <property type="evidence" value="ECO:0007669"/>
    <property type="project" value="InterPro"/>
</dbReference>
<accession>A0A8J5KZG8</accession>
<evidence type="ECO:0000313" key="6">
    <source>
        <dbReference type="EMBL" id="KAG6495461.1"/>
    </source>
</evidence>
<proteinExistence type="inferred from homology"/>
<keyword evidence="7" id="KW-1185">Reference proteome</keyword>
<dbReference type="FunFam" id="1.25.40.10:FF:000436">
    <property type="entry name" value="Pentatricopeptide repeat-containing protein At5g39350 family"/>
    <property type="match status" value="1"/>
</dbReference>
<evidence type="ECO:0000256" key="1">
    <source>
        <dbReference type="ARBA" id="ARBA00006643"/>
    </source>
</evidence>
<evidence type="ECO:0000256" key="2">
    <source>
        <dbReference type="ARBA" id="ARBA00022737"/>
    </source>
</evidence>
<dbReference type="FunFam" id="1.25.40.10:FF:000090">
    <property type="entry name" value="Pentatricopeptide repeat-containing protein, chloroplastic"/>
    <property type="match status" value="1"/>
</dbReference>
<reference evidence="6 7" key="1">
    <citation type="submission" date="2020-08" db="EMBL/GenBank/DDBJ databases">
        <title>Plant Genome Project.</title>
        <authorList>
            <person name="Zhang R.-G."/>
        </authorList>
    </citation>
    <scope>NUCLEOTIDE SEQUENCE [LARGE SCALE GENOMIC DNA]</scope>
    <source>
        <tissue evidence="6">Rhizome</tissue>
    </source>
</reference>
<evidence type="ECO:0000256" key="5">
    <source>
        <dbReference type="SAM" id="MobiDB-lite"/>
    </source>
</evidence>
<dbReference type="AlphaFoldDB" id="A0A8J5KZG8"/>
<evidence type="ECO:0000313" key="7">
    <source>
        <dbReference type="Proteomes" id="UP000734854"/>
    </source>
</evidence>
<protein>
    <recommendedName>
        <fullName evidence="8">Pentatricopeptide repeat-containing protein</fullName>
    </recommendedName>
</protein>
<evidence type="ECO:0008006" key="8">
    <source>
        <dbReference type="Google" id="ProtNLM"/>
    </source>
</evidence>
<dbReference type="FunFam" id="1.25.40.10:FF:000488">
    <property type="entry name" value="Pentatricopeptide repeat-containing protein, mitochondrial"/>
    <property type="match status" value="1"/>
</dbReference>
<organism evidence="6 7">
    <name type="scientific">Zingiber officinale</name>
    <name type="common">Ginger</name>
    <name type="synonym">Amomum zingiber</name>
    <dbReference type="NCBI Taxonomy" id="94328"/>
    <lineage>
        <taxon>Eukaryota</taxon>
        <taxon>Viridiplantae</taxon>
        <taxon>Streptophyta</taxon>
        <taxon>Embryophyta</taxon>
        <taxon>Tracheophyta</taxon>
        <taxon>Spermatophyta</taxon>
        <taxon>Magnoliopsida</taxon>
        <taxon>Liliopsida</taxon>
        <taxon>Zingiberales</taxon>
        <taxon>Zingiberaceae</taxon>
        <taxon>Zingiber</taxon>
    </lineage>
</organism>
<dbReference type="PROSITE" id="PS51375">
    <property type="entry name" value="PPR"/>
    <property type="match status" value="3"/>
</dbReference>
<dbReference type="InterPro" id="IPR011990">
    <property type="entry name" value="TPR-like_helical_dom_sf"/>
</dbReference>
<feature type="repeat" description="PPR" evidence="4">
    <location>
        <begin position="226"/>
        <end position="260"/>
    </location>
</feature>
<keyword evidence="2" id="KW-0677">Repeat</keyword>
<dbReference type="InterPro" id="IPR002885">
    <property type="entry name" value="PPR_rpt"/>
</dbReference>